<accession>A0A537JJC6</accession>
<evidence type="ECO:0000256" key="1">
    <source>
        <dbReference type="SAM" id="MobiDB-lite"/>
    </source>
</evidence>
<sequence length="323" mass="34094">MRSPPALSPLALLILLLPPAAPAWGPESVDAGPGFGPAATVAGGVTEDATSSNNQVKLIRDAAGHLVVAYAQDVGGTPQVMLAVSLDNGGHWARLAQASSGPIASRLPALSLDGAGPLHLIWTRYDDGVGKIYSRVWAGTWVAPQQRISPPHGYAGLPSVAVDGRGHAHVVWYGIREGSLPASTRHGSIYEIFYTGFDGREWSPPQLISTGLPDSVNPAVAADRAGHLRAVWFQYDGRAYQVRYAERDAAWSDPQTVLATRADAFNPDVAVDARGEPLLAWERHDGLSSVIQLTRRAGGRWQDPKTAGSLRGAGAAGGNRRCA</sequence>
<evidence type="ECO:0000313" key="4">
    <source>
        <dbReference type="Proteomes" id="UP000318093"/>
    </source>
</evidence>
<feature type="chain" id="PRO_5021824553" description="Exo-alpha-sialidase" evidence="2">
    <location>
        <begin position="24"/>
        <end position="323"/>
    </location>
</feature>
<evidence type="ECO:0000256" key="2">
    <source>
        <dbReference type="SAM" id="SignalP"/>
    </source>
</evidence>
<dbReference type="Proteomes" id="UP000318093">
    <property type="component" value="Unassembled WGS sequence"/>
</dbReference>
<gene>
    <name evidence="3" type="ORF">E6H03_03300</name>
</gene>
<dbReference type="EMBL" id="VBAN01000099">
    <property type="protein sequence ID" value="TMI83651.1"/>
    <property type="molecule type" value="Genomic_DNA"/>
</dbReference>
<reference evidence="3 4" key="1">
    <citation type="journal article" date="2019" name="Nat. Microbiol.">
        <title>Mediterranean grassland soil C-N compound turnover is dependent on rainfall and depth, and is mediated by genomically divergent microorganisms.</title>
        <authorList>
            <person name="Diamond S."/>
            <person name="Andeer P.F."/>
            <person name="Li Z."/>
            <person name="Crits-Christoph A."/>
            <person name="Burstein D."/>
            <person name="Anantharaman K."/>
            <person name="Lane K.R."/>
            <person name="Thomas B.C."/>
            <person name="Pan C."/>
            <person name="Northen T.R."/>
            <person name="Banfield J.F."/>
        </authorList>
    </citation>
    <scope>NUCLEOTIDE SEQUENCE [LARGE SCALE GENOMIC DNA]</scope>
    <source>
        <strain evidence="3">NP_6</strain>
    </source>
</reference>
<feature type="compositionally biased region" description="Low complexity" evidence="1">
    <location>
        <begin position="307"/>
        <end position="323"/>
    </location>
</feature>
<evidence type="ECO:0008006" key="5">
    <source>
        <dbReference type="Google" id="ProtNLM"/>
    </source>
</evidence>
<dbReference type="AlphaFoldDB" id="A0A537JJC6"/>
<keyword evidence="2" id="KW-0732">Signal</keyword>
<dbReference type="Gene3D" id="2.120.10.70">
    <property type="entry name" value="Fucose-specific lectin"/>
    <property type="match status" value="1"/>
</dbReference>
<evidence type="ECO:0000313" key="3">
    <source>
        <dbReference type="EMBL" id="TMI83651.1"/>
    </source>
</evidence>
<protein>
    <recommendedName>
        <fullName evidence="5">Exo-alpha-sialidase</fullName>
    </recommendedName>
</protein>
<comment type="caution">
    <text evidence="3">The sequence shown here is derived from an EMBL/GenBank/DDBJ whole genome shotgun (WGS) entry which is preliminary data.</text>
</comment>
<feature type="region of interest" description="Disordered" evidence="1">
    <location>
        <begin position="300"/>
        <end position="323"/>
    </location>
</feature>
<dbReference type="SUPFAM" id="SSF89372">
    <property type="entry name" value="Fucose-specific lectin"/>
    <property type="match status" value="1"/>
</dbReference>
<feature type="signal peptide" evidence="2">
    <location>
        <begin position="1"/>
        <end position="23"/>
    </location>
</feature>
<organism evidence="3 4">
    <name type="scientific">Candidatus Segetimicrobium genomatis</name>
    <dbReference type="NCBI Taxonomy" id="2569760"/>
    <lineage>
        <taxon>Bacteria</taxon>
        <taxon>Bacillati</taxon>
        <taxon>Candidatus Sysuimicrobiota</taxon>
        <taxon>Candidatus Sysuimicrobiia</taxon>
        <taxon>Candidatus Sysuimicrobiales</taxon>
        <taxon>Candidatus Segetimicrobiaceae</taxon>
        <taxon>Candidatus Segetimicrobium</taxon>
    </lineage>
</organism>
<name>A0A537JJC6_9BACT</name>
<proteinExistence type="predicted"/>